<dbReference type="Pfam" id="PF02915">
    <property type="entry name" value="Rubrerythrin"/>
    <property type="match status" value="1"/>
</dbReference>
<dbReference type="SUPFAM" id="SSF47240">
    <property type="entry name" value="Ferritin-like"/>
    <property type="match status" value="1"/>
</dbReference>
<proteinExistence type="predicted"/>
<dbReference type="eggNOG" id="COG1633">
    <property type="taxonomic scope" value="Bacteria"/>
</dbReference>
<dbReference type="KEGG" id="dae:Dtox_1560"/>
<dbReference type="Gene3D" id="1.20.1260.10">
    <property type="match status" value="1"/>
</dbReference>
<evidence type="ECO:0000259" key="1">
    <source>
        <dbReference type="Pfam" id="PF02915"/>
    </source>
</evidence>
<organism evidence="2 3">
    <name type="scientific">Desulfofarcimen acetoxidans (strain ATCC 49208 / DSM 771 / KCTC 5769 / VKM B-1644 / 5575)</name>
    <name type="common">Desulfotomaculum acetoxidans</name>
    <dbReference type="NCBI Taxonomy" id="485916"/>
    <lineage>
        <taxon>Bacteria</taxon>
        <taxon>Bacillati</taxon>
        <taxon>Bacillota</taxon>
        <taxon>Clostridia</taxon>
        <taxon>Eubacteriales</taxon>
        <taxon>Peptococcaceae</taxon>
        <taxon>Desulfofarcimen</taxon>
    </lineage>
</organism>
<dbReference type="InterPro" id="IPR012347">
    <property type="entry name" value="Ferritin-like"/>
</dbReference>
<dbReference type="Proteomes" id="UP000002217">
    <property type="component" value="Chromosome"/>
</dbReference>
<sequence length="171" mass="19651">MGCQCGCQNNATHKAERPSVETIIDMAVRIEKAGQKFYSTLAIYEYNEKIKDLLIFLAGEEAKHVKVFENLSNILKNDLLDADSYSNDYLDYLNCIARTHLLFNIDIEDADFKVDTARETLELALKFERDSITVFQEMLEVVGKNGKEVLKKLIEQEREHVLKLAHSFDMV</sequence>
<dbReference type="HOGENOM" id="CLU_122749_1_0_9"/>
<evidence type="ECO:0000313" key="2">
    <source>
        <dbReference type="EMBL" id="ACV62422.1"/>
    </source>
</evidence>
<feature type="domain" description="Rubrerythrin diiron-binding" evidence="1">
    <location>
        <begin position="23"/>
        <end position="164"/>
    </location>
</feature>
<accession>C8VW70</accession>
<dbReference type="GO" id="GO:0016491">
    <property type="term" value="F:oxidoreductase activity"/>
    <property type="evidence" value="ECO:0007669"/>
    <property type="project" value="InterPro"/>
</dbReference>
<keyword evidence="3" id="KW-1185">Reference proteome</keyword>
<name>C8VW70_DESAS</name>
<dbReference type="AlphaFoldDB" id="C8VW70"/>
<reference evidence="2 3" key="1">
    <citation type="journal article" date="2009" name="Stand. Genomic Sci.">
        <title>Complete genome sequence of Desulfotomaculum acetoxidans type strain (5575).</title>
        <authorList>
            <person name="Spring S."/>
            <person name="Lapidus A."/>
            <person name="Schroder M."/>
            <person name="Gleim D."/>
            <person name="Sims D."/>
            <person name="Meincke L."/>
            <person name="Glavina Del Rio T."/>
            <person name="Tice H."/>
            <person name="Copeland A."/>
            <person name="Cheng J.F."/>
            <person name="Lucas S."/>
            <person name="Chen F."/>
            <person name="Nolan M."/>
            <person name="Bruce D."/>
            <person name="Goodwin L."/>
            <person name="Pitluck S."/>
            <person name="Ivanova N."/>
            <person name="Mavromatis K."/>
            <person name="Mikhailova N."/>
            <person name="Pati A."/>
            <person name="Chen A."/>
            <person name="Palaniappan K."/>
            <person name="Land M."/>
            <person name="Hauser L."/>
            <person name="Chang Y.J."/>
            <person name="Jeffries C.D."/>
            <person name="Chain P."/>
            <person name="Saunders E."/>
            <person name="Brettin T."/>
            <person name="Detter J.C."/>
            <person name="Goker M."/>
            <person name="Bristow J."/>
            <person name="Eisen J.A."/>
            <person name="Markowitz V."/>
            <person name="Hugenholtz P."/>
            <person name="Kyrpides N.C."/>
            <person name="Klenk H.P."/>
            <person name="Han C."/>
        </authorList>
    </citation>
    <scope>NUCLEOTIDE SEQUENCE [LARGE SCALE GENOMIC DNA]</scope>
    <source>
        <strain evidence="3">ATCC 49208 / DSM 771 / VKM B-1644</strain>
    </source>
</reference>
<dbReference type="GO" id="GO:0046872">
    <property type="term" value="F:metal ion binding"/>
    <property type="evidence" value="ECO:0007669"/>
    <property type="project" value="InterPro"/>
</dbReference>
<dbReference type="InterPro" id="IPR003251">
    <property type="entry name" value="Rr_diiron-bd_dom"/>
</dbReference>
<gene>
    <name evidence="2" type="ordered locus">Dtox_1560</name>
</gene>
<dbReference type="CDD" id="cd01045">
    <property type="entry name" value="Ferritin_like_AB"/>
    <property type="match status" value="1"/>
</dbReference>
<protein>
    <submittedName>
        <fullName evidence="2">Rubrerythrin</fullName>
    </submittedName>
</protein>
<dbReference type="OrthoDB" id="5405405at2"/>
<dbReference type="RefSeq" id="WP_015757134.1">
    <property type="nucleotide sequence ID" value="NC_013216.1"/>
</dbReference>
<evidence type="ECO:0000313" key="3">
    <source>
        <dbReference type="Proteomes" id="UP000002217"/>
    </source>
</evidence>
<dbReference type="EMBL" id="CP001720">
    <property type="protein sequence ID" value="ACV62422.1"/>
    <property type="molecule type" value="Genomic_DNA"/>
</dbReference>
<dbReference type="InterPro" id="IPR009078">
    <property type="entry name" value="Ferritin-like_SF"/>
</dbReference>
<dbReference type="STRING" id="485916.Dtox_1560"/>